<dbReference type="EMBL" id="BAAACI010000001">
    <property type="protein sequence ID" value="GAA0766146.1"/>
    <property type="molecule type" value="Genomic_DNA"/>
</dbReference>
<evidence type="ECO:0000313" key="4">
    <source>
        <dbReference type="Proteomes" id="UP001501047"/>
    </source>
</evidence>
<evidence type="ECO:0000259" key="2">
    <source>
        <dbReference type="Pfam" id="PF02557"/>
    </source>
</evidence>
<name>A0ABP3VPW8_CLOSU</name>
<dbReference type="CDD" id="cd14852">
    <property type="entry name" value="LD-carboxypeptidase"/>
    <property type="match status" value="1"/>
</dbReference>
<gene>
    <name evidence="3" type="ORF">GCM10008908_03520</name>
</gene>
<dbReference type="Pfam" id="PF02557">
    <property type="entry name" value="VanY"/>
    <property type="match status" value="1"/>
</dbReference>
<organism evidence="3 4">
    <name type="scientific">Clostridium subterminale</name>
    <dbReference type="NCBI Taxonomy" id="1550"/>
    <lineage>
        <taxon>Bacteria</taxon>
        <taxon>Bacillati</taxon>
        <taxon>Bacillota</taxon>
        <taxon>Clostridia</taxon>
        <taxon>Eubacteriales</taxon>
        <taxon>Clostridiaceae</taxon>
        <taxon>Clostridium</taxon>
    </lineage>
</organism>
<feature type="region of interest" description="Disordered" evidence="1">
    <location>
        <begin position="55"/>
        <end position="74"/>
    </location>
</feature>
<comment type="caution">
    <text evidence="3">The sequence shown here is derived from an EMBL/GenBank/DDBJ whole genome shotgun (WGS) entry which is preliminary data.</text>
</comment>
<dbReference type="InterPro" id="IPR052179">
    <property type="entry name" value="DD-CPase-like"/>
</dbReference>
<dbReference type="PANTHER" id="PTHR34385">
    <property type="entry name" value="D-ALANYL-D-ALANINE CARBOXYPEPTIDASE"/>
    <property type="match status" value="1"/>
</dbReference>
<dbReference type="InterPro" id="IPR009045">
    <property type="entry name" value="Zn_M74/Hedgehog-like"/>
</dbReference>
<protein>
    <recommendedName>
        <fullName evidence="2">D-alanyl-D-alanine carboxypeptidase-like core domain-containing protein</fullName>
    </recommendedName>
</protein>
<accession>A0ABP3VPW8</accession>
<dbReference type="PANTHER" id="PTHR34385:SF1">
    <property type="entry name" value="PEPTIDOGLYCAN L-ALANYL-D-GLUTAMATE ENDOPEPTIDASE CWLK"/>
    <property type="match status" value="1"/>
</dbReference>
<evidence type="ECO:0000313" key="3">
    <source>
        <dbReference type="EMBL" id="GAA0766146.1"/>
    </source>
</evidence>
<feature type="compositionally biased region" description="Polar residues" evidence="1">
    <location>
        <begin position="55"/>
        <end position="64"/>
    </location>
</feature>
<dbReference type="InterPro" id="IPR003709">
    <property type="entry name" value="VanY-like_core_dom"/>
</dbReference>
<dbReference type="Gene3D" id="3.30.1380.10">
    <property type="match status" value="1"/>
</dbReference>
<proteinExistence type="predicted"/>
<evidence type="ECO:0000256" key="1">
    <source>
        <dbReference type="SAM" id="MobiDB-lite"/>
    </source>
</evidence>
<sequence length="204" mass="23295">MKKISKDKRVSIKRKRNLILIYCIVFFAFSTLVFKISKDAVTKVWESSNMSALGNKTQSNLSKQKNLKEKNNLSSQDKKSWNLILANPSTVLPEDFSVDLAQLSNGHQIDRRAYSDLQDMMNNARKEGLSPMICSSYRTMDFQQQLFNQDVSTYIEQNYSQEEAKKKAAQWIAIPGTSEHQTGLALDIVSSSYQLLNKEQENTP</sequence>
<dbReference type="Proteomes" id="UP001501047">
    <property type="component" value="Unassembled WGS sequence"/>
</dbReference>
<reference evidence="4" key="1">
    <citation type="journal article" date="2019" name="Int. J. Syst. Evol. Microbiol.">
        <title>The Global Catalogue of Microorganisms (GCM) 10K type strain sequencing project: providing services to taxonomists for standard genome sequencing and annotation.</title>
        <authorList>
            <consortium name="The Broad Institute Genomics Platform"/>
            <consortium name="The Broad Institute Genome Sequencing Center for Infectious Disease"/>
            <person name="Wu L."/>
            <person name="Ma J."/>
        </authorList>
    </citation>
    <scope>NUCLEOTIDE SEQUENCE [LARGE SCALE GENOMIC DNA]</scope>
    <source>
        <strain evidence="4">JCM 1417</strain>
    </source>
</reference>
<dbReference type="InterPro" id="IPR058193">
    <property type="entry name" value="VanY/YodJ_core_dom"/>
</dbReference>
<keyword evidence="4" id="KW-1185">Reference proteome</keyword>
<feature type="domain" description="D-alanyl-D-alanine carboxypeptidase-like core" evidence="2">
    <location>
        <begin position="107"/>
        <end position="202"/>
    </location>
</feature>
<dbReference type="SUPFAM" id="SSF55166">
    <property type="entry name" value="Hedgehog/DD-peptidase"/>
    <property type="match status" value="1"/>
</dbReference>